<keyword evidence="4" id="KW-1185">Reference proteome</keyword>
<protein>
    <recommendedName>
        <fullName evidence="5">Fucose isomerase</fullName>
    </recommendedName>
</protein>
<dbReference type="EMBL" id="WNZX01000009">
    <property type="protein sequence ID" value="MUG71540.1"/>
    <property type="molecule type" value="Genomic_DNA"/>
</dbReference>
<organism evidence="3 4">
    <name type="scientific">Paenibacillus validus</name>
    <dbReference type="NCBI Taxonomy" id="44253"/>
    <lineage>
        <taxon>Bacteria</taxon>
        <taxon>Bacillati</taxon>
        <taxon>Bacillota</taxon>
        <taxon>Bacilli</taxon>
        <taxon>Bacillales</taxon>
        <taxon>Paenibacillaceae</taxon>
        <taxon>Paenibacillus</taxon>
    </lineage>
</organism>
<reference evidence="3 4" key="1">
    <citation type="submission" date="2019-11" db="EMBL/GenBank/DDBJ databases">
        <title>Draft genome sequences of five Paenibacillus species of dairy origin.</title>
        <authorList>
            <person name="Olajide A.M."/>
            <person name="Chen S."/>
            <person name="Lapointe G."/>
        </authorList>
    </citation>
    <scope>NUCLEOTIDE SEQUENCE [LARGE SCALE GENOMIC DNA]</scope>
    <source>
        <strain evidence="3 4">2CS3</strain>
    </source>
</reference>
<proteinExistence type="predicted"/>
<evidence type="ECO:0008006" key="5">
    <source>
        <dbReference type="Google" id="ProtNLM"/>
    </source>
</evidence>
<dbReference type="Proteomes" id="UP000450917">
    <property type="component" value="Unassembled WGS sequence"/>
</dbReference>
<dbReference type="RefSeq" id="WP_127606287.1">
    <property type="nucleotide sequence ID" value="NZ_JARTHJ010000003.1"/>
</dbReference>
<evidence type="ECO:0000313" key="4">
    <source>
        <dbReference type="Proteomes" id="UP000450917"/>
    </source>
</evidence>
<dbReference type="AlphaFoldDB" id="A0A7X2ZC38"/>
<dbReference type="PANTHER" id="PTHR36120">
    <property type="entry name" value="FUCOSE ISOMERASE"/>
    <property type="match status" value="1"/>
</dbReference>
<evidence type="ECO:0000313" key="3">
    <source>
        <dbReference type="EMBL" id="MUG71540.1"/>
    </source>
</evidence>
<dbReference type="SUPFAM" id="SSF53743">
    <property type="entry name" value="FucI/AraA N-terminal and middle domains"/>
    <property type="match status" value="1"/>
</dbReference>
<sequence>MKAQLVPMYFKSERNKEFDDQVNRLREMLAEEAEILEPVALGSPIPEADAVIFPQLVGEAYREIEQLKKINKPFLIVTSEFGTVAMWDWEIITFFKAEGIETFAPYSLDLTKTICRTLAVKSQMRETKFLIFQDNPGDGMQASIFKRFFWWEEECIRRIKDKFGITVVKKSFKKLAQDAKDIPDTEAEQVLKAWNHHTEGVAPRALKNAVKMYIAVKQEIELDETIRGVGMNCLNESFYSDTTPCMTWSMLYEEKGVMWACEGDIMSLLNKFILHKSLKAPVVMSNLYPFLAGMAAIKHEKIDQFPDVEEPENHILVGHCGYFACMPRSFASEWTLRPKVLGIVDEQATAIDARYPIGEITIAELHPTLGKMLVVEGALKEYVGYPGSDCRNGALIQINDGHKLMNALYSHHGILIPGHKKVEMDMVLRVLDMQIEEI</sequence>
<dbReference type="GO" id="GO:0016861">
    <property type="term" value="F:intramolecular oxidoreductase activity, interconverting aldoses and ketoses"/>
    <property type="evidence" value="ECO:0007669"/>
    <property type="project" value="InterPro"/>
</dbReference>
<dbReference type="GO" id="GO:0005996">
    <property type="term" value="P:monosaccharide metabolic process"/>
    <property type="evidence" value="ECO:0007669"/>
    <property type="project" value="InterPro"/>
</dbReference>
<evidence type="ECO:0000256" key="1">
    <source>
        <dbReference type="ARBA" id="ARBA00023235"/>
    </source>
</evidence>
<keyword evidence="1" id="KW-0413">Isomerase</keyword>
<comment type="caution">
    <text evidence="3">The sequence shown here is derived from an EMBL/GenBank/DDBJ whole genome shotgun (WGS) entry which is preliminary data.</text>
</comment>
<dbReference type="PANTHER" id="PTHR36120:SF1">
    <property type="entry name" value="L-FUCOSE ISOMERASE C-TERMINAL DOMAIN-CONTAINING PROTEIN"/>
    <property type="match status" value="1"/>
</dbReference>
<keyword evidence="2" id="KW-0119">Carbohydrate metabolism</keyword>
<dbReference type="GO" id="GO:0005737">
    <property type="term" value="C:cytoplasm"/>
    <property type="evidence" value="ECO:0007669"/>
    <property type="project" value="InterPro"/>
</dbReference>
<dbReference type="InterPro" id="IPR009015">
    <property type="entry name" value="Fucose_isomerase_N/cen_sf"/>
</dbReference>
<accession>A0A7X2ZC38</accession>
<evidence type="ECO:0000256" key="2">
    <source>
        <dbReference type="ARBA" id="ARBA00023277"/>
    </source>
</evidence>
<gene>
    <name evidence="3" type="ORF">GNP93_12755</name>
</gene>
<name>A0A7X2ZC38_9BACL</name>